<name>A0A9D1Z1J4_9BACT</name>
<gene>
    <name evidence="9" type="ORF">H9828_06925</name>
</gene>
<feature type="transmembrane region" description="Helical" evidence="7">
    <location>
        <begin position="132"/>
        <end position="150"/>
    </location>
</feature>
<organism evidence="9 10">
    <name type="scientific">Candidatus Alistipes intestinigallinarum</name>
    <dbReference type="NCBI Taxonomy" id="2838440"/>
    <lineage>
        <taxon>Bacteria</taxon>
        <taxon>Pseudomonadati</taxon>
        <taxon>Bacteroidota</taxon>
        <taxon>Bacteroidia</taxon>
        <taxon>Bacteroidales</taxon>
        <taxon>Rikenellaceae</taxon>
        <taxon>Alistipes</taxon>
    </lineage>
</organism>
<evidence type="ECO:0000256" key="3">
    <source>
        <dbReference type="ARBA" id="ARBA00022679"/>
    </source>
</evidence>
<feature type="transmembrane region" description="Helical" evidence="7">
    <location>
        <begin position="65"/>
        <end position="83"/>
    </location>
</feature>
<dbReference type="PANTHER" id="PTHR30443:SF2">
    <property type="entry name" value="PHOSPHOETHANOLAMINE TRANSFERASE EPTC"/>
    <property type="match status" value="1"/>
</dbReference>
<evidence type="ECO:0000256" key="6">
    <source>
        <dbReference type="ARBA" id="ARBA00023136"/>
    </source>
</evidence>
<comment type="caution">
    <text evidence="9">The sequence shown here is derived from an EMBL/GenBank/DDBJ whole genome shotgun (WGS) entry which is preliminary data.</text>
</comment>
<dbReference type="GO" id="GO:0016776">
    <property type="term" value="F:phosphotransferase activity, phosphate group as acceptor"/>
    <property type="evidence" value="ECO:0007669"/>
    <property type="project" value="TreeGrafter"/>
</dbReference>
<keyword evidence="3 9" id="KW-0808">Transferase</keyword>
<keyword evidence="4 7" id="KW-0812">Transmembrane</keyword>
<evidence type="ECO:0000313" key="10">
    <source>
        <dbReference type="Proteomes" id="UP000886844"/>
    </source>
</evidence>
<sequence>MTFFVWRNLILALMISLFRAYVLAVPLALHRLPIGGGSLALRITRMVYVSIVLLILGVASYAESFLQIHFGTLCSASVLQVLWETNAQESAEFMRTFCASTSFILLTIFFALLIAGFLLLRRHAPHFQFRNRALRSTLVLLLLIGLGISVSRIQIFCKLLLAEHNAPAITAPSTPISTFERIHTALAANNFSPERAERLLKVLDSARVEGCSFRSPCIVLIIGESYNKHHSSLYGYPKETNPRLKKRLERGELFCFSDVVSPANLTTSVLNQIFSPASLDAQERWDEEPLFPVLFRKAGYATYHLDNQAAGTVTNFHDLGLKNLFNTRSNSRLFTAVNTQRHFSDLALLDDYDRIVPQTDSAELTIFHLMGQHVRYENRFPVEETVFTPADYDRPDLNDRQKQILADYDNATRHNDRVVDTILERFADRETIAIYVPDHGEEMFDYRVHFGRTYTPLTAGICRYQFEIPFLIWMSDSYRDRHPEVVEQVTRALDRRFSSDDLPHLLLDLAGIRCPWYDPSRSLINDRFDNARPRPLLLGYEPAGDYDVLIRE</sequence>
<comment type="subcellular location">
    <subcellularLocation>
        <location evidence="1">Cell membrane</location>
        <topology evidence="1">Multi-pass membrane protein</topology>
    </subcellularLocation>
</comment>
<protein>
    <submittedName>
        <fullName evidence="9">Phosphoethanolamine transferase</fullName>
    </submittedName>
</protein>
<evidence type="ECO:0000259" key="8">
    <source>
        <dbReference type="Pfam" id="PF00884"/>
    </source>
</evidence>
<reference evidence="9" key="1">
    <citation type="journal article" date="2021" name="PeerJ">
        <title>Extensive microbial diversity within the chicken gut microbiome revealed by metagenomics and culture.</title>
        <authorList>
            <person name="Gilroy R."/>
            <person name="Ravi A."/>
            <person name="Getino M."/>
            <person name="Pursley I."/>
            <person name="Horton D.L."/>
            <person name="Alikhan N.F."/>
            <person name="Baker D."/>
            <person name="Gharbi K."/>
            <person name="Hall N."/>
            <person name="Watson M."/>
            <person name="Adriaenssens E.M."/>
            <person name="Foster-Nyarko E."/>
            <person name="Jarju S."/>
            <person name="Secka A."/>
            <person name="Antonio M."/>
            <person name="Oren A."/>
            <person name="Chaudhuri R.R."/>
            <person name="La Ragione R."/>
            <person name="Hildebrand F."/>
            <person name="Pallen M.J."/>
        </authorList>
    </citation>
    <scope>NUCLEOTIDE SEQUENCE</scope>
    <source>
        <strain evidence="9">5134</strain>
    </source>
</reference>
<dbReference type="SUPFAM" id="SSF53649">
    <property type="entry name" value="Alkaline phosphatase-like"/>
    <property type="match status" value="1"/>
</dbReference>
<keyword evidence="6 7" id="KW-0472">Membrane</keyword>
<feature type="domain" description="Sulfatase N-terminal" evidence="8">
    <location>
        <begin position="217"/>
        <end position="512"/>
    </location>
</feature>
<evidence type="ECO:0000256" key="1">
    <source>
        <dbReference type="ARBA" id="ARBA00004651"/>
    </source>
</evidence>
<keyword evidence="5 7" id="KW-1133">Transmembrane helix</keyword>
<dbReference type="Gene3D" id="3.40.720.10">
    <property type="entry name" value="Alkaline Phosphatase, subunit A"/>
    <property type="match status" value="1"/>
</dbReference>
<accession>A0A9D1Z1J4</accession>
<dbReference type="Pfam" id="PF00884">
    <property type="entry name" value="Sulfatase"/>
    <property type="match status" value="1"/>
</dbReference>
<reference evidence="9" key="2">
    <citation type="submission" date="2021-04" db="EMBL/GenBank/DDBJ databases">
        <authorList>
            <person name="Gilroy R."/>
        </authorList>
    </citation>
    <scope>NUCLEOTIDE SEQUENCE</scope>
    <source>
        <strain evidence="9">5134</strain>
    </source>
</reference>
<dbReference type="PANTHER" id="PTHR30443">
    <property type="entry name" value="INNER MEMBRANE PROTEIN"/>
    <property type="match status" value="1"/>
</dbReference>
<dbReference type="CDD" id="cd16017">
    <property type="entry name" value="LptA"/>
    <property type="match status" value="1"/>
</dbReference>
<dbReference type="InterPro" id="IPR000917">
    <property type="entry name" value="Sulfatase_N"/>
</dbReference>
<evidence type="ECO:0000256" key="2">
    <source>
        <dbReference type="ARBA" id="ARBA00022475"/>
    </source>
</evidence>
<evidence type="ECO:0000256" key="7">
    <source>
        <dbReference type="SAM" id="Phobius"/>
    </source>
</evidence>
<evidence type="ECO:0000256" key="5">
    <source>
        <dbReference type="ARBA" id="ARBA00022989"/>
    </source>
</evidence>
<feature type="transmembrane region" description="Helical" evidence="7">
    <location>
        <begin position="103"/>
        <end position="120"/>
    </location>
</feature>
<dbReference type="InterPro" id="IPR040423">
    <property type="entry name" value="PEA_transferase"/>
</dbReference>
<dbReference type="InterPro" id="IPR058130">
    <property type="entry name" value="PEA_transf_C"/>
</dbReference>
<dbReference type="GO" id="GO:0005886">
    <property type="term" value="C:plasma membrane"/>
    <property type="evidence" value="ECO:0007669"/>
    <property type="project" value="UniProtKB-SubCell"/>
</dbReference>
<proteinExistence type="predicted"/>
<evidence type="ECO:0000256" key="4">
    <source>
        <dbReference type="ARBA" id="ARBA00022692"/>
    </source>
</evidence>
<dbReference type="GO" id="GO:0009244">
    <property type="term" value="P:lipopolysaccharide core region biosynthetic process"/>
    <property type="evidence" value="ECO:0007669"/>
    <property type="project" value="TreeGrafter"/>
</dbReference>
<feature type="transmembrane region" description="Helical" evidence="7">
    <location>
        <begin position="40"/>
        <end position="58"/>
    </location>
</feature>
<dbReference type="EMBL" id="DXDA01000056">
    <property type="protein sequence ID" value="HIY69132.1"/>
    <property type="molecule type" value="Genomic_DNA"/>
</dbReference>
<dbReference type="AlphaFoldDB" id="A0A9D1Z1J4"/>
<keyword evidence="2" id="KW-1003">Cell membrane</keyword>
<dbReference type="InterPro" id="IPR017850">
    <property type="entry name" value="Alkaline_phosphatase_core_sf"/>
</dbReference>
<dbReference type="Proteomes" id="UP000886844">
    <property type="component" value="Unassembled WGS sequence"/>
</dbReference>
<evidence type="ECO:0000313" key="9">
    <source>
        <dbReference type="EMBL" id="HIY69132.1"/>
    </source>
</evidence>